<dbReference type="AlphaFoldDB" id="A0A0C2MBH7"/>
<dbReference type="InterPro" id="IPR043128">
    <property type="entry name" value="Rev_trsase/Diguanyl_cyclase"/>
</dbReference>
<comment type="caution">
    <text evidence="1">The sequence shown here is derived from an EMBL/GenBank/DDBJ whole genome shotgun (WGS) entry which is preliminary data.</text>
</comment>
<evidence type="ECO:0000313" key="1">
    <source>
        <dbReference type="EMBL" id="KII64351.1"/>
    </source>
</evidence>
<organism evidence="1 2">
    <name type="scientific">Thelohanellus kitauei</name>
    <name type="common">Myxosporean</name>
    <dbReference type="NCBI Taxonomy" id="669202"/>
    <lineage>
        <taxon>Eukaryota</taxon>
        <taxon>Metazoa</taxon>
        <taxon>Cnidaria</taxon>
        <taxon>Myxozoa</taxon>
        <taxon>Myxosporea</taxon>
        <taxon>Bivalvulida</taxon>
        <taxon>Platysporina</taxon>
        <taxon>Myxobolidae</taxon>
        <taxon>Thelohanellus</taxon>
    </lineage>
</organism>
<dbReference type="EMBL" id="JWZT01004325">
    <property type="protein sequence ID" value="KII64351.1"/>
    <property type="molecule type" value="Genomic_DNA"/>
</dbReference>
<accession>A0A0C2MBH7</accession>
<keyword evidence="2" id="KW-1185">Reference proteome</keyword>
<reference evidence="1 2" key="1">
    <citation type="journal article" date="2014" name="Genome Biol. Evol.">
        <title>The genome of the myxosporean Thelohanellus kitauei shows adaptations to nutrient acquisition within its fish host.</title>
        <authorList>
            <person name="Yang Y."/>
            <person name="Xiong J."/>
            <person name="Zhou Z."/>
            <person name="Huo F."/>
            <person name="Miao W."/>
            <person name="Ran C."/>
            <person name="Liu Y."/>
            <person name="Zhang J."/>
            <person name="Feng J."/>
            <person name="Wang M."/>
            <person name="Wang M."/>
            <person name="Wang L."/>
            <person name="Yao B."/>
        </authorList>
    </citation>
    <scope>NUCLEOTIDE SEQUENCE [LARGE SCALE GENOMIC DNA]</scope>
    <source>
        <strain evidence="1">Wuqing</strain>
    </source>
</reference>
<name>A0A0C2MBH7_THEKT</name>
<evidence type="ECO:0000313" key="2">
    <source>
        <dbReference type="Proteomes" id="UP000031668"/>
    </source>
</evidence>
<dbReference type="Proteomes" id="UP000031668">
    <property type="component" value="Unassembled WGS sequence"/>
</dbReference>
<sequence length="111" mass="12572">MLPNTNSTFQLLSNKDISRIGLNNMIPYLYDIILLRKANEDHLRLIRNTFSVLKDASLAKNLSRFSSLGLVLSAEGVTTDPKTCDSIKNMGGKKNQELRRLLGFCGFYRYV</sequence>
<dbReference type="SUPFAM" id="SSF56672">
    <property type="entry name" value="DNA/RNA polymerases"/>
    <property type="match status" value="1"/>
</dbReference>
<gene>
    <name evidence="1" type="ORF">RF11_03920</name>
</gene>
<proteinExistence type="predicted"/>
<dbReference type="InterPro" id="IPR043502">
    <property type="entry name" value="DNA/RNA_pol_sf"/>
</dbReference>
<evidence type="ECO:0008006" key="3">
    <source>
        <dbReference type="Google" id="ProtNLM"/>
    </source>
</evidence>
<dbReference type="Gene3D" id="3.30.70.270">
    <property type="match status" value="1"/>
</dbReference>
<protein>
    <recommendedName>
        <fullName evidence="3">Reverse transcriptase domain-containing protein</fullName>
    </recommendedName>
</protein>